<evidence type="ECO:0000313" key="2">
    <source>
        <dbReference type="Ensembl" id="ENSCCRP00010082329.1"/>
    </source>
</evidence>
<sequence>MNNPTLLHFYRTKGKNVCVLMLLCVPLSMMDIPGPCKHAITMDHLLQLKQLISNQLRTGCSITYTFIERKHLSVVCYVKAALPRVLELFNIHFKHVRGSGSAQAVVSIQNLILNIYSQHCIPSLDERLEEDPVAFERQYNESPVQALQRVEEVLSLYLHLITTTNTPVNWTCEQEYSSNLPPTATQLTTSTEVAVGLFGQDPQESFSDDFYRLGFIVVSTCGGFLILLTAYCLLERKKLQRQLYRTRISSDWGLQVVENFEIQEEVSIIFSTQTVFLQKWESDVLGRTQNMTEYCTQQVIYSIYKKIYKNSWLNFWLL</sequence>
<dbReference type="AlphaFoldDB" id="A0A8C1MW40"/>
<accession>A0A8C1MW40</accession>
<protein>
    <submittedName>
        <fullName evidence="2">Colony stimulating factor 1b (macrophage)</fullName>
    </submittedName>
</protein>
<dbReference type="InterPro" id="IPR008001">
    <property type="entry name" value="MCSF-1"/>
</dbReference>
<dbReference type="PANTHER" id="PTHR10058:SF0">
    <property type="entry name" value="MACROPHAGE COLONY-STIMULATING FACTOR 1"/>
    <property type="match status" value="1"/>
</dbReference>
<organism evidence="2 3">
    <name type="scientific">Cyprinus carpio</name>
    <name type="common">Common carp</name>
    <dbReference type="NCBI Taxonomy" id="7962"/>
    <lineage>
        <taxon>Eukaryota</taxon>
        <taxon>Metazoa</taxon>
        <taxon>Chordata</taxon>
        <taxon>Craniata</taxon>
        <taxon>Vertebrata</taxon>
        <taxon>Euteleostomi</taxon>
        <taxon>Actinopterygii</taxon>
        <taxon>Neopterygii</taxon>
        <taxon>Teleostei</taxon>
        <taxon>Ostariophysi</taxon>
        <taxon>Cypriniformes</taxon>
        <taxon>Cyprinidae</taxon>
        <taxon>Cyprininae</taxon>
        <taxon>Cyprinus</taxon>
    </lineage>
</organism>
<dbReference type="SUPFAM" id="SSF47266">
    <property type="entry name" value="4-helical cytokines"/>
    <property type="match status" value="1"/>
</dbReference>
<keyword evidence="1" id="KW-1133">Transmembrane helix</keyword>
<dbReference type="Gene3D" id="1.20.1250.10">
    <property type="match status" value="1"/>
</dbReference>
<dbReference type="GO" id="GO:0008083">
    <property type="term" value="F:growth factor activity"/>
    <property type="evidence" value="ECO:0007669"/>
    <property type="project" value="InterPro"/>
</dbReference>
<keyword evidence="1" id="KW-0472">Membrane</keyword>
<evidence type="ECO:0000313" key="3">
    <source>
        <dbReference type="Proteomes" id="UP000694427"/>
    </source>
</evidence>
<name>A0A8C1MW40_CYPCA</name>
<dbReference type="Ensembl" id="ENSCCRT00010091335.1">
    <property type="protein sequence ID" value="ENSCCRP00010082329.1"/>
    <property type="gene ID" value="ENSCCRG00010035986.1"/>
</dbReference>
<dbReference type="GO" id="GO:0016020">
    <property type="term" value="C:membrane"/>
    <property type="evidence" value="ECO:0007669"/>
    <property type="project" value="InterPro"/>
</dbReference>
<reference evidence="2" key="1">
    <citation type="submission" date="2025-08" db="UniProtKB">
        <authorList>
            <consortium name="Ensembl"/>
        </authorList>
    </citation>
    <scope>IDENTIFICATION</scope>
</reference>
<keyword evidence="1" id="KW-0812">Transmembrane</keyword>
<keyword evidence="3" id="KW-1185">Reference proteome</keyword>
<dbReference type="InterPro" id="IPR009079">
    <property type="entry name" value="4_helix_cytokine-like_core"/>
</dbReference>
<dbReference type="GO" id="GO:0005125">
    <property type="term" value="F:cytokine activity"/>
    <property type="evidence" value="ECO:0007669"/>
    <property type="project" value="InterPro"/>
</dbReference>
<feature type="transmembrane region" description="Helical" evidence="1">
    <location>
        <begin position="210"/>
        <end position="234"/>
    </location>
</feature>
<gene>
    <name evidence="2" type="primary">LOC109054869</name>
</gene>
<dbReference type="Pfam" id="PF05337">
    <property type="entry name" value="CSF-1"/>
    <property type="match status" value="1"/>
</dbReference>
<dbReference type="PANTHER" id="PTHR10058">
    <property type="entry name" value="MACROPHAGE COLONY STIMULATING FACTOR"/>
    <property type="match status" value="1"/>
</dbReference>
<dbReference type="GO" id="GO:0005615">
    <property type="term" value="C:extracellular space"/>
    <property type="evidence" value="ECO:0007669"/>
    <property type="project" value="TreeGrafter"/>
</dbReference>
<evidence type="ECO:0000256" key="1">
    <source>
        <dbReference type="SAM" id="Phobius"/>
    </source>
</evidence>
<reference evidence="2" key="2">
    <citation type="submission" date="2025-09" db="UniProtKB">
        <authorList>
            <consortium name="Ensembl"/>
        </authorList>
    </citation>
    <scope>IDENTIFICATION</scope>
</reference>
<dbReference type="FunFam" id="1.20.1250.10:FF:000056">
    <property type="entry name" value="Colony-stimulating factor 1b (macrophage)"/>
    <property type="match status" value="1"/>
</dbReference>
<dbReference type="Proteomes" id="UP000694427">
    <property type="component" value="Unplaced"/>
</dbReference>
<proteinExistence type="predicted"/>